<reference evidence="1" key="1">
    <citation type="submission" date="2023-11" db="EMBL/GenBank/DDBJ databases">
        <authorList>
            <person name="Poullet M."/>
        </authorList>
    </citation>
    <scope>NUCLEOTIDE SEQUENCE</scope>
    <source>
        <strain evidence="1">E1834</strain>
    </source>
</reference>
<sequence>MLKEVKRNFFCWRREEARVRSVVVDGREEERGALVGRKMSLRKRGDKDRRN</sequence>
<dbReference type="Proteomes" id="UP001497535">
    <property type="component" value="Unassembled WGS sequence"/>
</dbReference>
<evidence type="ECO:0000313" key="1">
    <source>
        <dbReference type="EMBL" id="CAK5006036.1"/>
    </source>
</evidence>
<comment type="caution">
    <text evidence="1">The sequence shown here is derived from an EMBL/GenBank/DDBJ whole genome shotgun (WGS) entry which is preliminary data.</text>
</comment>
<accession>A0ACB0XKB3</accession>
<evidence type="ECO:0000313" key="2">
    <source>
        <dbReference type="Proteomes" id="UP001497535"/>
    </source>
</evidence>
<keyword evidence="2" id="KW-1185">Reference proteome</keyword>
<organism evidence="1 2">
    <name type="scientific">Meloidogyne enterolobii</name>
    <name type="common">Root-knot nematode worm</name>
    <name type="synonym">Meloidogyne mayaguensis</name>
    <dbReference type="NCBI Taxonomy" id="390850"/>
    <lineage>
        <taxon>Eukaryota</taxon>
        <taxon>Metazoa</taxon>
        <taxon>Ecdysozoa</taxon>
        <taxon>Nematoda</taxon>
        <taxon>Chromadorea</taxon>
        <taxon>Rhabditida</taxon>
        <taxon>Tylenchina</taxon>
        <taxon>Tylenchomorpha</taxon>
        <taxon>Tylenchoidea</taxon>
        <taxon>Meloidogynidae</taxon>
        <taxon>Meloidogyninae</taxon>
        <taxon>Meloidogyne</taxon>
    </lineage>
</organism>
<name>A0ACB0XKB3_MELEN</name>
<proteinExistence type="predicted"/>
<dbReference type="EMBL" id="CAVMJV010000001">
    <property type="protein sequence ID" value="CAK5006036.1"/>
    <property type="molecule type" value="Genomic_DNA"/>
</dbReference>
<gene>
    <name evidence="1" type="ORF">MENTE1834_LOCUS367</name>
</gene>
<protein>
    <submittedName>
        <fullName evidence="1">Uncharacterized protein</fullName>
    </submittedName>
</protein>